<evidence type="ECO:0000313" key="4">
    <source>
        <dbReference type="EMBL" id="MDQ7937090.1"/>
    </source>
</evidence>
<dbReference type="EMBL" id="JAVCWF010000001">
    <property type="protein sequence ID" value="MDQ7937090.1"/>
    <property type="molecule type" value="Genomic_DNA"/>
</dbReference>
<reference evidence="4 5" key="1">
    <citation type="journal article" date="2023" name="Int. J. Syst. Evol. Microbiol.">
        <title>Lactiplantibacillus brownii sp. nov., a novel psychrotolerant species isolated from sauerkraut.</title>
        <authorList>
            <person name="Heng Y.C."/>
            <person name="Silvaraju S."/>
            <person name="Lee J.K.Y."/>
            <person name="Kittelmann S."/>
        </authorList>
    </citation>
    <scope>NUCLEOTIDE SEQUENCE [LARGE SCALE GENOMIC DNA]</scope>
    <source>
        <strain evidence="4 5">WILCCON 0030</strain>
    </source>
</reference>
<sequence length="279" mass="32235">MDKREQAGKDYIAGMKYKDISAKYGVPVGTLKSWRARDHWEKDATATQKVQPKVKKDAPKVAPKIVEELEANNELTEKQKLFCLFYLQRFNATWAYQQAYKSSYEVALTNGPRMLGNARIKLQLAELKKQQSTDLYFDIQDIINELRQISRADARDVVDFKTVKRLSWYKVRDKVGPYEDSNGHFRWEPKIDPETGEQAFYYENIVKLHDSNEIDTSNIKSIRIDKGEAVVEMYDKYKALDSLAKYADIYTTVRDSQGVQIKDDIEGDDGDDDSGETKE</sequence>
<dbReference type="InterPro" id="IPR005335">
    <property type="entry name" value="Terminase_ssu"/>
</dbReference>
<comment type="caution">
    <text evidence="4">The sequence shown here is derived from an EMBL/GenBank/DDBJ whole genome shotgun (WGS) entry which is preliminary data.</text>
</comment>
<evidence type="ECO:0000256" key="2">
    <source>
        <dbReference type="ARBA" id="ARBA00023219"/>
    </source>
</evidence>
<evidence type="ECO:0000256" key="3">
    <source>
        <dbReference type="SAM" id="MobiDB-lite"/>
    </source>
</evidence>
<feature type="compositionally biased region" description="Acidic residues" evidence="3">
    <location>
        <begin position="265"/>
        <end position="279"/>
    </location>
</feature>
<name>A0ABU1A825_9LACO</name>
<accession>A0ABU1A825</accession>
<gene>
    <name evidence="4" type="ORF">RA086_05545</name>
</gene>
<proteinExistence type="predicted"/>
<dbReference type="Proteomes" id="UP001227831">
    <property type="component" value="Unassembled WGS sequence"/>
</dbReference>
<dbReference type="InterPro" id="IPR052404">
    <property type="entry name" value="SPP1-like_terminase"/>
</dbReference>
<dbReference type="PANTHER" id="PTHR41328:SF2">
    <property type="entry name" value="TERMINASE SMALL SUBUNIT"/>
    <property type="match status" value="1"/>
</dbReference>
<feature type="region of interest" description="Disordered" evidence="3">
    <location>
        <begin position="258"/>
        <end position="279"/>
    </location>
</feature>
<keyword evidence="5" id="KW-1185">Reference proteome</keyword>
<dbReference type="RefSeq" id="WP_308702865.1">
    <property type="nucleotide sequence ID" value="NZ_AP027463.1"/>
</dbReference>
<dbReference type="Gene3D" id="1.10.10.1400">
    <property type="entry name" value="Terminase, small subunit, N-terminal DNA-binding domain, HTH motif"/>
    <property type="match status" value="1"/>
</dbReference>
<organism evidence="4 5">
    <name type="scientific">Lactiplantibacillus brownii</name>
    <dbReference type="NCBI Taxonomy" id="3069269"/>
    <lineage>
        <taxon>Bacteria</taxon>
        <taxon>Bacillati</taxon>
        <taxon>Bacillota</taxon>
        <taxon>Bacilli</taxon>
        <taxon>Lactobacillales</taxon>
        <taxon>Lactobacillaceae</taxon>
        <taxon>Lactiplantibacillus</taxon>
    </lineage>
</organism>
<dbReference type="Pfam" id="PF03592">
    <property type="entry name" value="Terminase_2"/>
    <property type="match status" value="1"/>
</dbReference>
<evidence type="ECO:0000256" key="1">
    <source>
        <dbReference type="ARBA" id="ARBA00022612"/>
    </source>
</evidence>
<protein>
    <submittedName>
        <fullName evidence="4">Terminase small subunit</fullName>
    </submittedName>
</protein>
<keyword evidence="1" id="KW-1188">Viral release from host cell</keyword>
<dbReference type="InterPro" id="IPR038713">
    <property type="entry name" value="Terminase_Gp1_N_sf"/>
</dbReference>
<dbReference type="PANTHER" id="PTHR41328">
    <property type="entry name" value="TERMINASE SMALL SUBUNIT-RELATED"/>
    <property type="match status" value="1"/>
</dbReference>
<keyword evidence="2" id="KW-0231">Viral genome packaging</keyword>
<evidence type="ECO:0000313" key="5">
    <source>
        <dbReference type="Proteomes" id="UP001227831"/>
    </source>
</evidence>